<feature type="non-terminal residue" evidence="2">
    <location>
        <position position="49"/>
    </location>
</feature>
<dbReference type="GO" id="GO:0043200">
    <property type="term" value="P:response to amino acid"/>
    <property type="evidence" value="ECO:0007669"/>
    <property type="project" value="TreeGrafter"/>
</dbReference>
<dbReference type="GO" id="GO:0043565">
    <property type="term" value="F:sequence-specific DNA binding"/>
    <property type="evidence" value="ECO:0007669"/>
    <property type="project" value="InterPro"/>
</dbReference>
<comment type="caution">
    <text evidence="2">The sequence shown here is derived from an EMBL/GenBank/DDBJ whole genome shotgun (WGS) entry which is preliminary data.</text>
</comment>
<dbReference type="InterPro" id="IPR000485">
    <property type="entry name" value="AsnC-type_HTH_dom"/>
</dbReference>
<dbReference type="AlphaFoldDB" id="A0A4V2DW46"/>
<dbReference type="Proteomes" id="UP000293854">
    <property type="component" value="Unassembled WGS sequence"/>
</dbReference>
<feature type="domain" description="HTH asnC-type" evidence="1">
    <location>
        <begin position="1"/>
        <end position="49"/>
    </location>
</feature>
<dbReference type="GO" id="GO:0005829">
    <property type="term" value="C:cytosol"/>
    <property type="evidence" value="ECO:0007669"/>
    <property type="project" value="TreeGrafter"/>
</dbReference>
<dbReference type="PANTHER" id="PTHR30154:SF55">
    <property type="entry name" value="HTH-TYPE TRANSCRIPTIONAL REGULATOR LRPB"/>
    <property type="match status" value="1"/>
</dbReference>
<evidence type="ECO:0000313" key="2">
    <source>
        <dbReference type="EMBL" id="RZH99681.1"/>
    </source>
</evidence>
<dbReference type="InterPro" id="IPR036390">
    <property type="entry name" value="WH_DNA-bd_sf"/>
</dbReference>
<dbReference type="PANTHER" id="PTHR30154">
    <property type="entry name" value="LEUCINE-RESPONSIVE REGULATORY PROTEIN"/>
    <property type="match status" value="1"/>
</dbReference>
<dbReference type="PRINTS" id="PR00033">
    <property type="entry name" value="HTHASNC"/>
</dbReference>
<protein>
    <submittedName>
        <fullName evidence="2">Winged helix-turn-helix transcriptional regulator</fullName>
    </submittedName>
</protein>
<organism evidence="2 3">
    <name type="scientific">Staphylococcus condimenti</name>
    <dbReference type="NCBI Taxonomy" id="70255"/>
    <lineage>
        <taxon>Bacteria</taxon>
        <taxon>Bacillati</taxon>
        <taxon>Bacillota</taxon>
        <taxon>Bacilli</taxon>
        <taxon>Bacillales</taxon>
        <taxon>Staphylococcaceae</taxon>
        <taxon>Staphylococcus</taxon>
    </lineage>
</organism>
<dbReference type="InterPro" id="IPR036388">
    <property type="entry name" value="WH-like_DNA-bd_sf"/>
</dbReference>
<reference evidence="2 3" key="1">
    <citation type="submission" date="2018-11" db="EMBL/GenBank/DDBJ databases">
        <title>Genomic profiling of Staphylococcus species from a Poultry farm system in KwaZulu-Natal, South Africa.</title>
        <authorList>
            <person name="Amoako D.G."/>
            <person name="Somboro A.M."/>
            <person name="Abia A.L.K."/>
            <person name="Bester L.A."/>
            <person name="Essack S.Y."/>
        </authorList>
    </citation>
    <scope>NUCLEOTIDE SEQUENCE [LARGE SCALE GENOMIC DNA]</scope>
    <source>
        <strain evidence="2 3">SA11</strain>
    </source>
</reference>
<dbReference type="Pfam" id="PF13412">
    <property type="entry name" value="HTH_24"/>
    <property type="match status" value="1"/>
</dbReference>
<dbReference type="PROSITE" id="PS50956">
    <property type="entry name" value="HTH_ASNC_2"/>
    <property type="match status" value="1"/>
</dbReference>
<evidence type="ECO:0000313" key="3">
    <source>
        <dbReference type="Proteomes" id="UP000293854"/>
    </source>
</evidence>
<sequence>MDSIDEQILKLLTEDSRLTHKEIGKAVHMSGQAVGVRINQMISKGIIEK</sequence>
<dbReference type="EMBL" id="RQTE01000458">
    <property type="protein sequence ID" value="RZH99681.1"/>
    <property type="molecule type" value="Genomic_DNA"/>
</dbReference>
<evidence type="ECO:0000259" key="1">
    <source>
        <dbReference type="PROSITE" id="PS50956"/>
    </source>
</evidence>
<dbReference type="SUPFAM" id="SSF46785">
    <property type="entry name" value="Winged helix' DNA-binding domain"/>
    <property type="match status" value="1"/>
</dbReference>
<accession>A0A4V2DW46</accession>
<proteinExistence type="predicted"/>
<name>A0A4V2DW46_9STAP</name>
<gene>
    <name evidence="2" type="ORF">EIG99_13540</name>
</gene>
<dbReference type="Gene3D" id="1.10.10.10">
    <property type="entry name" value="Winged helix-like DNA-binding domain superfamily/Winged helix DNA-binding domain"/>
    <property type="match status" value="1"/>
</dbReference>
<dbReference type="RefSeq" id="WP_130135869.1">
    <property type="nucleotide sequence ID" value="NZ_RQTE01000458.1"/>
</dbReference>